<gene>
    <name evidence="2" type="ORF">L1049_010371</name>
</gene>
<reference evidence="2 3" key="1">
    <citation type="journal article" date="2024" name="Plant J.">
        <title>Genome sequences and population genomics reveal climatic adaptation and genomic divergence between two closely related sweetgum species.</title>
        <authorList>
            <person name="Xu W.Q."/>
            <person name="Ren C.Q."/>
            <person name="Zhang X.Y."/>
            <person name="Comes H.P."/>
            <person name="Liu X.H."/>
            <person name="Li Y.G."/>
            <person name="Kettle C.J."/>
            <person name="Jalonen R."/>
            <person name="Gaisberger H."/>
            <person name="Ma Y.Z."/>
            <person name="Qiu Y.X."/>
        </authorList>
    </citation>
    <scope>NUCLEOTIDE SEQUENCE [LARGE SCALE GENOMIC DNA]</scope>
    <source>
        <strain evidence="2">Hangzhou</strain>
    </source>
</reference>
<name>A0AAP0NBD2_LIQFO</name>
<accession>A0AAP0NBD2</accession>
<sequence length="108" mass="12580">MLWRIWKVRNNRCLNGKKWEPGDVFKKAATDEEEDDQARHQEMAHGEEDNVMDTAKLRTQKCLPPQLFFKLNFDGAWIEECTGDVVAKYAPSVDDFDVSSYWLEDPPS</sequence>
<dbReference type="AlphaFoldDB" id="A0AAP0NBD2"/>
<dbReference type="Proteomes" id="UP001415857">
    <property type="component" value="Unassembled WGS sequence"/>
</dbReference>
<feature type="compositionally biased region" description="Basic and acidic residues" evidence="1">
    <location>
        <begin position="37"/>
        <end position="48"/>
    </location>
</feature>
<organism evidence="2 3">
    <name type="scientific">Liquidambar formosana</name>
    <name type="common">Formosan gum</name>
    <dbReference type="NCBI Taxonomy" id="63359"/>
    <lineage>
        <taxon>Eukaryota</taxon>
        <taxon>Viridiplantae</taxon>
        <taxon>Streptophyta</taxon>
        <taxon>Embryophyta</taxon>
        <taxon>Tracheophyta</taxon>
        <taxon>Spermatophyta</taxon>
        <taxon>Magnoliopsida</taxon>
        <taxon>eudicotyledons</taxon>
        <taxon>Gunneridae</taxon>
        <taxon>Pentapetalae</taxon>
        <taxon>Saxifragales</taxon>
        <taxon>Altingiaceae</taxon>
        <taxon>Liquidambar</taxon>
    </lineage>
</organism>
<keyword evidence="3" id="KW-1185">Reference proteome</keyword>
<evidence type="ECO:0000313" key="2">
    <source>
        <dbReference type="EMBL" id="KAK9267934.1"/>
    </source>
</evidence>
<evidence type="ECO:0000256" key="1">
    <source>
        <dbReference type="SAM" id="MobiDB-lite"/>
    </source>
</evidence>
<comment type="caution">
    <text evidence="2">The sequence shown here is derived from an EMBL/GenBank/DDBJ whole genome shotgun (WGS) entry which is preliminary data.</text>
</comment>
<dbReference type="EMBL" id="JBBPBK010000016">
    <property type="protein sequence ID" value="KAK9267934.1"/>
    <property type="molecule type" value="Genomic_DNA"/>
</dbReference>
<protein>
    <submittedName>
        <fullName evidence="2">Uncharacterized protein</fullName>
    </submittedName>
</protein>
<feature type="region of interest" description="Disordered" evidence="1">
    <location>
        <begin position="29"/>
        <end position="50"/>
    </location>
</feature>
<evidence type="ECO:0000313" key="3">
    <source>
        <dbReference type="Proteomes" id="UP001415857"/>
    </source>
</evidence>
<proteinExistence type="predicted"/>